<feature type="signal peptide" evidence="2">
    <location>
        <begin position="1"/>
        <end position="25"/>
    </location>
</feature>
<dbReference type="Gene3D" id="3.40.50.1820">
    <property type="entry name" value="alpha/beta hydrolase"/>
    <property type="match status" value="3"/>
</dbReference>
<feature type="chain" id="PRO_5010377970" evidence="2">
    <location>
        <begin position="26"/>
        <end position="820"/>
    </location>
</feature>
<proteinExistence type="predicted"/>
<keyword evidence="2" id="KW-0732">Signal</keyword>
<dbReference type="EMBL" id="FOGJ01000003">
    <property type="protein sequence ID" value="SER20748.1"/>
    <property type="molecule type" value="Genomic_DNA"/>
</dbReference>
<evidence type="ECO:0000313" key="3">
    <source>
        <dbReference type="EMBL" id="SER20748.1"/>
    </source>
</evidence>
<gene>
    <name evidence="3" type="ORF">SAMN04487884_10325</name>
</gene>
<dbReference type="Proteomes" id="UP000182584">
    <property type="component" value="Unassembled WGS sequence"/>
</dbReference>
<feature type="compositionally biased region" description="Low complexity" evidence="1">
    <location>
        <begin position="63"/>
        <end position="72"/>
    </location>
</feature>
<dbReference type="eggNOG" id="COG1073">
    <property type="taxonomic scope" value="Bacteria"/>
</dbReference>
<evidence type="ECO:0000313" key="4">
    <source>
        <dbReference type="Proteomes" id="UP000182584"/>
    </source>
</evidence>
<accession>A0A1H9MAN2</accession>
<feature type="compositionally biased region" description="Gly residues" evidence="1">
    <location>
        <begin position="487"/>
        <end position="498"/>
    </location>
</feature>
<evidence type="ECO:0000256" key="2">
    <source>
        <dbReference type="SAM" id="SignalP"/>
    </source>
</evidence>
<feature type="region of interest" description="Disordered" evidence="1">
    <location>
        <begin position="22"/>
        <end position="73"/>
    </location>
</feature>
<organism evidence="3 4">
    <name type="scientific">Butyrivibrio fibrisolvens</name>
    <dbReference type="NCBI Taxonomy" id="831"/>
    <lineage>
        <taxon>Bacteria</taxon>
        <taxon>Bacillati</taxon>
        <taxon>Bacillota</taxon>
        <taxon>Clostridia</taxon>
        <taxon>Lachnospirales</taxon>
        <taxon>Lachnospiraceae</taxon>
        <taxon>Butyrivibrio</taxon>
    </lineage>
</organism>
<protein>
    <submittedName>
        <fullName evidence="3">Uncharacterized protein</fullName>
    </submittedName>
</protein>
<feature type="compositionally biased region" description="Polar residues" evidence="1">
    <location>
        <begin position="588"/>
        <end position="601"/>
    </location>
</feature>
<dbReference type="InterPro" id="IPR029058">
    <property type="entry name" value="AB_hydrolase_fold"/>
</dbReference>
<sequence>MKKKKLLTLLTTAALTTSIVGCSGATSTTTSSDTTSSANESSADEAEDLAQTAAQETSDESESTATSSLEATSAEERAYIEETLNLANNEEVTWTYDADADAWIMSIVTAVAYAEIEDEEGVSVCIPGAYIKGIDTDGDGEADITADSYTEEVHGQLVIDYEAEVTSSNGQVYTASTAPVILNTGAAGYSSSTNTTAATSYASEGYINVSCGNRGKNDTVTDEDGNESYTGDAPSCLADQKAAARFVRYNILLGNLPGSTEYWVSTGGSGGGAHATMFAATSNSSDFYDYQIEVGSVGVYVNEDGTYDTTVTIDGVTYDLSDGAWGAVAYSPITSLYEADMAMAFEYYMDTDYDFNTSFQEQMAKYLSEEYMTYINDQNLTVSEADVELDINGDGDMEDTIDLYIEYDLEKYADTNGYGGTYLDLYLAEFESNLQWYLDNLDYADGWTWFDEEGNALSDEEVAAMTSEDKATAFIEGRYAKSSSSQGGMGGPGGGMGMMNGEKPDGMTGGPGGDIGQAPDGDMTGAPEDMTEAADTDNTEASDIENSDTENSDVETADAESEDDRSFANSDVAANSAGDTMDVGTPDEGTTQSAGSTTDSSNYSTYAEMLEAYQNDVAEVYAGDEYGNVSVELYNPLNYIGDEDGDDPVWIRMVCGAAEGDISMFSSLNLQLAFLSSGVDATIEWQWDGGHVPSEVLGESLALTVDTMYGEYVEGAVKITKSEAQTQTQNGDATEATGTDISSWVDYDDTSAVSFSLADAVSYRTKGASKSTPGFDVIDYGQEDYVFGDSDSDARHWSVWVLKVLEEHQDELEELFNSGE</sequence>
<feature type="region of interest" description="Disordered" evidence="1">
    <location>
        <begin position="479"/>
        <end position="601"/>
    </location>
</feature>
<feature type="compositionally biased region" description="Acidic residues" evidence="1">
    <location>
        <begin position="529"/>
        <end position="563"/>
    </location>
</feature>
<dbReference type="SUPFAM" id="SSF53474">
    <property type="entry name" value="alpha/beta-Hydrolases"/>
    <property type="match status" value="1"/>
</dbReference>
<reference evidence="3 4" key="1">
    <citation type="submission" date="2016-10" db="EMBL/GenBank/DDBJ databases">
        <authorList>
            <person name="de Groot N.N."/>
        </authorList>
    </citation>
    <scope>NUCLEOTIDE SEQUENCE [LARGE SCALE GENOMIC DNA]</scope>
    <source>
        <strain evidence="3 4">AR40</strain>
    </source>
</reference>
<evidence type="ECO:0000256" key="1">
    <source>
        <dbReference type="SAM" id="MobiDB-lite"/>
    </source>
</evidence>
<dbReference type="AlphaFoldDB" id="A0A1H9MAN2"/>
<dbReference type="RefSeq" id="WP_074754216.1">
    <property type="nucleotide sequence ID" value="NZ_FOGJ01000003.1"/>
</dbReference>
<feature type="compositionally biased region" description="Low complexity" evidence="1">
    <location>
        <begin position="25"/>
        <end position="41"/>
    </location>
</feature>
<dbReference type="PROSITE" id="PS51257">
    <property type="entry name" value="PROKAR_LIPOPROTEIN"/>
    <property type="match status" value="1"/>
</dbReference>
<name>A0A1H9MAN2_BUTFI</name>